<dbReference type="GO" id="GO:0051205">
    <property type="term" value="P:protein insertion into membrane"/>
    <property type="evidence" value="ECO:0007669"/>
    <property type="project" value="UniProtKB-UniRule"/>
</dbReference>
<comment type="similarity">
    <text evidence="4">Belongs to the BamE family.</text>
</comment>
<dbReference type="RefSeq" id="WP_112158982.1">
    <property type="nucleotide sequence ID" value="NZ_QKRX01000005.1"/>
</dbReference>
<dbReference type="InterPro" id="IPR037873">
    <property type="entry name" value="BamE-like"/>
</dbReference>
<comment type="caution">
    <text evidence="6">The sequence shown here is derived from an EMBL/GenBank/DDBJ whole genome shotgun (WGS) entry which is preliminary data.</text>
</comment>
<dbReference type="GO" id="GO:1990063">
    <property type="term" value="C:Bam protein complex"/>
    <property type="evidence" value="ECO:0007669"/>
    <property type="project" value="TreeGrafter"/>
</dbReference>
<name>A0A364NMP2_9GAMM</name>
<comment type="subunit">
    <text evidence="4">Part of the Bam complex.</text>
</comment>
<evidence type="ECO:0000313" key="7">
    <source>
        <dbReference type="Proteomes" id="UP000250744"/>
    </source>
</evidence>
<keyword evidence="1 4" id="KW-0732">Signal</keyword>
<proteinExistence type="inferred from homology"/>
<accession>A0A364NMP2</accession>
<dbReference type="HAMAP" id="MF_00925">
    <property type="entry name" value="OM_assembly_BamE"/>
    <property type="match status" value="1"/>
</dbReference>
<dbReference type="InterPro" id="IPR007450">
    <property type="entry name" value="BamE_dom"/>
</dbReference>
<evidence type="ECO:0000313" key="6">
    <source>
        <dbReference type="EMBL" id="RAU18341.1"/>
    </source>
</evidence>
<comment type="function">
    <text evidence="4">Part of the outer membrane protein assembly complex, which is involved in assembly and insertion of beta-barrel proteins into the outer membrane.</text>
</comment>
<evidence type="ECO:0000256" key="1">
    <source>
        <dbReference type="ARBA" id="ARBA00022729"/>
    </source>
</evidence>
<dbReference type="PROSITE" id="PS51257">
    <property type="entry name" value="PROKAR_LIPOPROTEIN"/>
    <property type="match status" value="1"/>
</dbReference>
<keyword evidence="7" id="KW-1185">Reference proteome</keyword>
<evidence type="ECO:0000256" key="4">
    <source>
        <dbReference type="HAMAP-Rule" id="MF_00925"/>
    </source>
</evidence>
<dbReference type="Pfam" id="PF04355">
    <property type="entry name" value="BamE"/>
    <property type="match status" value="1"/>
</dbReference>
<dbReference type="AlphaFoldDB" id="A0A364NMP2"/>
<keyword evidence="4" id="KW-0564">Palmitate</keyword>
<keyword evidence="4" id="KW-0449">Lipoprotein</keyword>
<protein>
    <recommendedName>
        <fullName evidence="4">Outer membrane protein assembly factor BamE</fullName>
    </recommendedName>
</protein>
<keyword evidence="3 4" id="KW-0998">Cell outer membrane</keyword>
<dbReference type="GO" id="GO:0043165">
    <property type="term" value="P:Gram-negative-bacterium-type cell outer membrane assembly"/>
    <property type="evidence" value="ECO:0007669"/>
    <property type="project" value="UniProtKB-UniRule"/>
</dbReference>
<gene>
    <name evidence="4" type="primary">bamE</name>
    <name evidence="6" type="ORF">DN062_08925</name>
</gene>
<dbReference type="EMBL" id="QKRX01000005">
    <property type="protein sequence ID" value="RAU18341.1"/>
    <property type="molecule type" value="Genomic_DNA"/>
</dbReference>
<evidence type="ECO:0000256" key="2">
    <source>
        <dbReference type="ARBA" id="ARBA00023136"/>
    </source>
</evidence>
<evidence type="ECO:0000256" key="3">
    <source>
        <dbReference type="ARBA" id="ARBA00023237"/>
    </source>
</evidence>
<dbReference type="PANTHER" id="PTHR37482:SF1">
    <property type="entry name" value="OUTER MEMBRANE PROTEIN ASSEMBLY FACTOR BAME"/>
    <property type="match status" value="1"/>
</dbReference>
<sequence>MRKVLTVLLTTLLISGCFPGVYKIDIPQGNIVTQEMVDQLRPGMTYNQVRFVLGTPLVTDTFNDERWDYIYSLKKGGKTTSKERVTLFFEDGRLSGITGDYKPSSVPAQ</sequence>
<dbReference type="InterPro" id="IPR026592">
    <property type="entry name" value="BamE"/>
</dbReference>
<dbReference type="OrthoDB" id="9808250at2"/>
<keyword evidence="2 4" id="KW-0472">Membrane</keyword>
<evidence type="ECO:0000259" key="5">
    <source>
        <dbReference type="Pfam" id="PF04355"/>
    </source>
</evidence>
<dbReference type="Proteomes" id="UP000250744">
    <property type="component" value="Unassembled WGS sequence"/>
</dbReference>
<organism evidence="6 7">
    <name type="scientific">Nitrincola tibetensis</name>
    <dbReference type="NCBI Taxonomy" id="2219697"/>
    <lineage>
        <taxon>Bacteria</taxon>
        <taxon>Pseudomonadati</taxon>
        <taxon>Pseudomonadota</taxon>
        <taxon>Gammaproteobacteria</taxon>
        <taxon>Oceanospirillales</taxon>
        <taxon>Oceanospirillaceae</taxon>
        <taxon>Nitrincola</taxon>
    </lineage>
</organism>
<dbReference type="Gene3D" id="3.30.1450.10">
    <property type="match status" value="1"/>
</dbReference>
<comment type="subcellular location">
    <subcellularLocation>
        <location evidence="4">Cell outer membrane</location>
        <topology evidence="4">Lipid-anchor</topology>
    </subcellularLocation>
</comment>
<dbReference type="PANTHER" id="PTHR37482">
    <property type="entry name" value="OUTER MEMBRANE PROTEIN ASSEMBLY FACTOR BAME"/>
    <property type="match status" value="1"/>
</dbReference>
<feature type="domain" description="Outer membrane protein assembly factor BamE" evidence="5">
    <location>
        <begin position="29"/>
        <end position="95"/>
    </location>
</feature>
<dbReference type="GO" id="GO:0030674">
    <property type="term" value="F:protein-macromolecule adaptor activity"/>
    <property type="evidence" value="ECO:0007669"/>
    <property type="project" value="TreeGrafter"/>
</dbReference>
<reference evidence="6 7" key="1">
    <citation type="submission" date="2018-06" db="EMBL/GenBank/DDBJ databases">
        <title>Nitrincola tibetense sp. nov., isolated from Lake XuguoCo on Tibetan Plateau.</title>
        <authorList>
            <person name="Xing P."/>
        </authorList>
    </citation>
    <scope>NUCLEOTIDE SEQUENCE [LARGE SCALE GENOMIC DNA]</scope>
    <source>
        <strain evidence="7">xg18</strain>
    </source>
</reference>